<dbReference type="Gene3D" id="3.40.50.150">
    <property type="entry name" value="Vaccinia Virus protein VP39"/>
    <property type="match status" value="1"/>
</dbReference>
<dbReference type="RefSeq" id="WP_238595332.1">
    <property type="nucleotide sequence ID" value="NC_008343.2"/>
</dbReference>
<dbReference type="InterPro" id="IPR041698">
    <property type="entry name" value="Methyltransf_25"/>
</dbReference>
<dbReference type="CDD" id="cd02440">
    <property type="entry name" value="AdoMet_MTases"/>
    <property type="match status" value="1"/>
</dbReference>
<accession>Q0BR79</accession>
<dbReference type="GO" id="GO:0032259">
    <property type="term" value="P:methylation"/>
    <property type="evidence" value="ECO:0007669"/>
    <property type="project" value="UniProtKB-KW"/>
</dbReference>
<keyword evidence="3" id="KW-1185">Reference proteome</keyword>
<dbReference type="Proteomes" id="UP000001963">
    <property type="component" value="Chromosome"/>
</dbReference>
<name>Q0BR79_GRABC</name>
<dbReference type="GO" id="GO:0008168">
    <property type="term" value="F:methyltransferase activity"/>
    <property type="evidence" value="ECO:0007669"/>
    <property type="project" value="UniProtKB-KW"/>
</dbReference>
<proteinExistence type="predicted"/>
<evidence type="ECO:0000313" key="2">
    <source>
        <dbReference type="EMBL" id="ABI62673.2"/>
    </source>
</evidence>
<dbReference type="eggNOG" id="COG2226">
    <property type="taxonomic scope" value="Bacteria"/>
</dbReference>
<feature type="domain" description="Methyltransferase" evidence="1">
    <location>
        <begin position="93"/>
        <end position="182"/>
    </location>
</feature>
<dbReference type="InterPro" id="IPR029063">
    <property type="entry name" value="SAM-dependent_MTases_sf"/>
</dbReference>
<gene>
    <name evidence="2" type="ordered locus">GbCGDNIH1_1775</name>
</gene>
<dbReference type="PANTHER" id="PTHR43591">
    <property type="entry name" value="METHYLTRANSFERASE"/>
    <property type="match status" value="1"/>
</dbReference>
<dbReference type="Pfam" id="PF13649">
    <property type="entry name" value="Methyltransf_25"/>
    <property type="match status" value="1"/>
</dbReference>
<evidence type="ECO:0000313" key="3">
    <source>
        <dbReference type="Proteomes" id="UP000001963"/>
    </source>
</evidence>
<evidence type="ECO:0000259" key="1">
    <source>
        <dbReference type="Pfam" id="PF13649"/>
    </source>
</evidence>
<dbReference type="PANTHER" id="PTHR43591:SF24">
    <property type="entry name" value="2-METHOXY-6-POLYPRENYL-1,4-BENZOQUINOL METHYLASE, MITOCHONDRIAL"/>
    <property type="match status" value="1"/>
</dbReference>
<organism evidence="2 3">
    <name type="scientific">Granulibacter bethesdensis (strain ATCC BAA-1260 / CGDNIH1)</name>
    <dbReference type="NCBI Taxonomy" id="391165"/>
    <lineage>
        <taxon>Bacteria</taxon>
        <taxon>Pseudomonadati</taxon>
        <taxon>Pseudomonadota</taxon>
        <taxon>Alphaproteobacteria</taxon>
        <taxon>Acetobacterales</taxon>
        <taxon>Acetobacteraceae</taxon>
        <taxon>Granulibacter</taxon>
    </lineage>
</organism>
<dbReference type="SUPFAM" id="SSF53335">
    <property type="entry name" value="S-adenosyl-L-methionine-dependent methyltransferases"/>
    <property type="match status" value="1"/>
</dbReference>
<dbReference type="AlphaFoldDB" id="Q0BR79"/>
<dbReference type="EMBL" id="CP000394">
    <property type="protein sequence ID" value="ABI62673.2"/>
    <property type="molecule type" value="Genomic_DNA"/>
</dbReference>
<dbReference type="KEGG" id="gbe:GbCGDNIH1_1775"/>
<keyword evidence="2" id="KW-0808">Transferase</keyword>
<dbReference type="STRING" id="391165.GbCGDNIH1_1775"/>
<dbReference type="EC" id="2.1.1.-" evidence="2"/>
<keyword evidence="2" id="KW-0489">Methyltransferase</keyword>
<sequence>MTRHVEQHMEHSRKAAVVTHDVILHGAIEIGKGSISRYLSSYMIRGASIMPAYENPDHWDTAAQHYEKTAHPFTSLYAEAALAKVALTSESHVLDVAAGTGALTLAAARTGARVLATDFSPGMVARIAAANLPNVEACVMDGQALTLEDGLFDAVFSIFGVIMFPDWRKGLSEMARVTRRGGHGVVTTWQDGGAATFLLLGQIRRKLFPGRDGMTMPNAVKALSDPSDFARELIAAGYQDPQIQHVTRDYALDVSALAEPDTLFGMSPDWISLSDTERAAVVAEVRDMAGDRMILPIPSTALIGVARR</sequence>
<reference evidence="2 3" key="1">
    <citation type="journal article" date="2007" name="J. Bacteriol.">
        <title>Genome sequence analysis of the emerging human pathogenic acetic acid bacterium Granulibacter bethesdensis.</title>
        <authorList>
            <person name="Greenberg D.E."/>
            <person name="Porcella S.F."/>
            <person name="Zelazny A.M."/>
            <person name="Virtaneva K."/>
            <person name="Sturdevant D.E."/>
            <person name="Kupko J.J.III."/>
            <person name="Barbian K.D."/>
            <person name="Babar A."/>
            <person name="Dorward D.W."/>
            <person name="Holland S.M."/>
        </authorList>
    </citation>
    <scope>NUCLEOTIDE SEQUENCE [LARGE SCALE GENOMIC DNA]</scope>
    <source>
        <strain evidence="3">ATCC BAA-1260 / CGDNIH1</strain>
    </source>
</reference>
<protein>
    <submittedName>
        <fullName evidence="2">Methyltransferase</fullName>
        <ecNumber evidence="2">2.1.1.-</ecNumber>
    </submittedName>
</protein>